<protein>
    <submittedName>
        <fullName evidence="1">Uncharacterized protein</fullName>
    </submittedName>
</protein>
<evidence type="ECO:0000313" key="1">
    <source>
        <dbReference type="EMBL" id="KAF5840499.1"/>
    </source>
</evidence>
<name>A0ABQ7H0X4_DUNSA</name>
<proteinExistence type="predicted"/>
<accession>A0ABQ7H0X4</accession>
<gene>
    <name evidence="1" type="ORF">DUNSADRAFT_16590</name>
</gene>
<reference evidence="1" key="1">
    <citation type="submission" date="2017-08" db="EMBL/GenBank/DDBJ databases">
        <authorList>
            <person name="Polle J.E."/>
            <person name="Barry K."/>
            <person name="Cushman J."/>
            <person name="Schmutz J."/>
            <person name="Tran D."/>
            <person name="Hathwaick L.T."/>
            <person name="Yim W.C."/>
            <person name="Jenkins J."/>
            <person name="Mckie-Krisberg Z.M."/>
            <person name="Prochnik S."/>
            <person name="Lindquist E."/>
            <person name="Dockter R.B."/>
            <person name="Adam C."/>
            <person name="Molina H."/>
            <person name="Bunkerborg J."/>
            <person name="Jin E."/>
            <person name="Buchheim M."/>
            <person name="Magnuson J."/>
        </authorList>
    </citation>
    <scope>NUCLEOTIDE SEQUENCE</scope>
    <source>
        <strain evidence="1">CCAP 19/18</strain>
    </source>
</reference>
<dbReference type="EMBL" id="MU069512">
    <property type="protein sequence ID" value="KAF5840499.1"/>
    <property type="molecule type" value="Genomic_DNA"/>
</dbReference>
<sequence length="345" mass="37377">MLCSKASTVVSAPRCCIGRHIRPKRKHTSKLGAASTDTPHLNSYIWSQFAENASGEWEGATASFNPPNGQPIPLDAYYVPQAFRDWGVELCDWQTTCSTLAEAEKQGSLKSICRRMMPTVGCEADAVAFTEEAQCTDGGLCAVAPDGGYVAGPLQLDAEDGRARVEFCLPFAPVAQQQGQQMEEQKRERVRVVTRLQVNWLSKRWELGRVEVHKERYDGPFKGQIDLCGCGGGMPGFSQSEPVSHEQAKSAEAWPITNAWAYDKDPQGGLQLSESAPASPLIAAHQGARLTLLPLGLALQSSVDDDKGEVFLQLLMVVGEIQKRVALCSYAGGQMQLAVLGSHKG</sequence>
<dbReference type="Proteomes" id="UP000815325">
    <property type="component" value="Unassembled WGS sequence"/>
</dbReference>
<comment type="caution">
    <text evidence="1">The sequence shown here is derived from an EMBL/GenBank/DDBJ whole genome shotgun (WGS) entry which is preliminary data.</text>
</comment>
<keyword evidence="2" id="KW-1185">Reference proteome</keyword>
<organism evidence="1 2">
    <name type="scientific">Dunaliella salina</name>
    <name type="common">Green alga</name>
    <name type="synonym">Protococcus salinus</name>
    <dbReference type="NCBI Taxonomy" id="3046"/>
    <lineage>
        <taxon>Eukaryota</taxon>
        <taxon>Viridiplantae</taxon>
        <taxon>Chlorophyta</taxon>
        <taxon>core chlorophytes</taxon>
        <taxon>Chlorophyceae</taxon>
        <taxon>CS clade</taxon>
        <taxon>Chlamydomonadales</taxon>
        <taxon>Dunaliellaceae</taxon>
        <taxon>Dunaliella</taxon>
    </lineage>
</organism>
<evidence type="ECO:0000313" key="2">
    <source>
        <dbReference type="Proteomes" id="UP000815325"/>
    </source>
</evidence>